<name>A0AAN2BLS4_9GAMM</name>
<dbReference type="KEGG" id="marq:MARGE09_P3547"/>
<dbReference type="Proteomes" id="UP001320119">
    <property type="component" value="Chromosome"/>
</dbReference>
<gene>
    <name evidence="2" type="ORF">MARGE09_P3547</name>
</gene>
<evidence type="ECO:0000313" key="2">
    <source>
        <dbReference type="EMBL" id="BCD99346.1"/>
    </source>
</evidence>
<accession>A0AAN2BLS4</accession>
<evidence type="ECO:0008006" key="4">
    <source>
        <dbReference type="Google" id="ProtNLM"/>
    </source>
</evidence>
<dbReference type="AlphaFoldDB" id="A0AAN2BLS4"/>
<feature type="signal peptide" evidence="1">
    <location>
        <begin position="1"/>
        <end position="22"/>
    </location>
</feature>
<organism evidence="2 3">
    <name type="scientific">Marinagarivorans cellulosilyticus</name>
    <dbReference type="NCBI Taxonomy" id="2721545"/>
    <lineage>
        <taxon>Bacteria</taxon>
        <taxon>Pseudomonadati</taxon>
        <taxon>Pseudomonadota</taxon>
        <taxon>Gammaproteobacteria</taxon>
        <taxon>Cellvibrionales</taxon>
        <taxon>Cellvibrionaceae</taxon>
        <taxon>Marinagarivorans</taxon>
    </lineage>
</organism>
<feature type="chain" id="PRO_5042979379" description="Lipoprotein" evidence="1">
    <location>
        <begin position="23"/>
        <end position="123"/>
    </location>
</feature>
<evidence type="ECO:0000313" key="3">
    <source>
        <dbReference type="Proteomes" id="UP001320119"/>
    </source>
</evidence>
<proteinExistence type="predicted"/>
<keyword evidence="3" id="KW-1185">Reference proteome</keyword>
<reference evidence="2 3" key="1">
    <citation type="journal article" date="2022" name="IScience">
        <title>An ultrasensitive nanofiber-based assay for enzymatic hydrolysis and deep-sea microbial degradation of cellulose.</title>
        <authorList>
            <person name="Tsudome M."/>
            <person name="Tachioka M."/>
            <person name="Miyazaki M."/>
            <person name="Uchimura K."/>
            <person name="Tsuda M."/>
            <person name="Takaki Y."/>
            <person name="Deguchi S."/>
        </authorList>
    </citation>
    <scope>NUCLEOTIDE SEQUENCE [LARGE SCALE GENOMIC DNA]</scope>
    <source>
        <strain evidence="2 3">GE09</strain>
    </source>
</reference>
<dbReference type="EMBL" id="AP023086">
    <property type="protein sequence ID" value="BCD99346.1"/>
    <property type="molecule type" value="Genomic_DNA"/>
</dbReference>
<protein>
    <recommendedName>
        <fullName evidence="4">Lipoprotein</fullName>
    </recommendedName>
</protein>
<keyword evidence="1" id="KW-0732">Signal</keyword>
<sequence length="123" mass="13637">MPNIFSPILVIALLLSACSSSKSNEIALYRSDANAYCNAHSVDYWQSTGKLNELNTMRPAEKAAEFMKTFRQTVQTNAMAAVIFDEGGRLPAAEFYPYLQQEIAKLTGQPFDCPAIPAFYMAQ</sequence>
<evidence type="ECO:0000256" key="1">
    <source>
        <dbReference type="SAM" id="SignalP"/>
    </source>
</evidence>
<dbReference type="RefSeq" id="WP_236984545.1">
    <property type="nucleotide sequence ID" value="NZ_AP023086.1"/>
</dbReference>